<name>A0A151RI78_CAJCA</name>
<feature type="region of interest" description="Disordered" evidence="1">
    <location>
        <begin position="1"/>
        <end position="30"/>
    </location>
</feature>
<evidence type="ECO:0000313" key="3">
    <source>
        <dbReference type="EMBL" id="KYP42269.1"/>
    </source>
</evidence>
<feature type="compositionally biased region" description="Basic and acidic residues" evidence="1">
    <location>
        <begin position="1"/>
        <end position="16"/>
    </location>
</feature>
<evidence type="ECO:0000256" key="1">
    <source>
        <dbReference type="SAM" id="MobiDB-lite"/>
    </source>
</evidence>
<organism evidence="3 4">
    <name type="scientific">Cajanus cajan</name>
    <name type="common">Pigeon pea</name>
    <name type="synonym">Cajanus indicus</name>
    <dbReference type="NCBI Taxonomy" id="3821"/>
    <lineage>
        <taxon>Eukaryota</taxon>
        <taxon>Viridiplantae</taxon>
        <taxon>Streptophyta</taxon>
        <taxon>Embryophyta</taxon>
        <taxon>Tracheophyta</taxon>
        <taxon>Spermatophyta</taxon>
        <taxon>Magnoliopsida</taxon>
        <taxon>eudicotyledons</taxon>
        <taxon>Gunneridae</taxon>
        <taxon>Pentapetalae</taxon>
        <taxon>rosids</taxon>
        <taxon>fabids</taxon>
        <taxon>Fabales</taxon>
        <taxon>Fabaceae</taxon>
        <taxon>Papilionoideae</taxon>
        <taxon>50 kb inversion clade</taxon>
        <taxon>NPAAA clade</taxon>
        <taxon>indigoferoid/millettioid clade</taxon>
        <taxon>Phaseoleae</taxon>
        <taxon>Cajanus</taxon>
    </lineage>
</organism>
<dbReference type="InterPro" id="IPR005162">
    <property type="entry name" value="Retrotrans_gag_dom"/>
</dbReference>
<evidence type="ECO:0000259" key="2">
    <source>
        <dbReference type="Pfam" id="PF03732"/>
    </source>
</evidence>
<protein>
    <recommendedName>
        <fullName evidence="2">Retrotransposon gag domain-containing protein</fullName>
    </recommendedName>
</protein>
<proteinExistence type="predicted"/>
<feature type="domain" description="Retrotransposon gag" evidence="2">
    <location>
        <begin position="72"/>
        <end position="145"/>
    </location>
</feature>
<dbReference type="Proteomes" id="UP000075243">
    <property type="component" value="Unassembled WGS sequence"/>
</dbReference>
<dbReference type="AlphaFoldDB" id="A0A151RI78"/>
<dbReference type="EMBL" id="KQ483724">
    <property type="protein sequence ID" value="KYP42269.1"/>
    <property type="molecule type" value="Genomic_DNA"/>
</dbReference>
<dbReference type="Pfam" id="PF03732">
    <property type="entry name" value="Retrotrans_gag"/>
    <property type="match status" value="1"/>
</dbReference>
<accession>A0A151RI78</accession>
<reference evidence="3" key="1">
    <citation type="journal article" date="2012" name="Nat. Biotechnol.">
        <title>Draft genome sequence of pigeonpea (Cajanus cajan), an orphan legume crop of resource-poor farmers.</title>
        <authorList>
            <person name="Varshney R.K."/>
            <person name="Chen W."/>
            <person name="Li Y."/>
            <person name="Bharti A.K."/>
            <person name="Saxena R.K."/>
            <person name="Schlueter J.A."/>
            <person name="Donoghue M.T."/>
            <person name="Azam S."/>
            <person name="Fan G."/>
            <person name="Whaley A.M."/>
            <person name="Farmer A.D."/>
            <person name="Sheridan J."/>
            <person name="Iwata A."/>
            <person name="Tuteja R."/>
            <person name="Penmetsa R.V."/>
            <person name="Wu W."/>
            <person name="Upadhyaya H.D."/>
            <person name="Yang S.P."/>
            <person name="Shah T."/>
            <person name="Saxena K.B."/>
            <person name="Michael T."/>
            <person name="McCombie W.R."/>
            <person name="Yang B."/>
            <person name="Zhang G."/>
            <person name="Yang H."/>
            <person name="Wang J."/>
            <person name="Spillane C."/>
            <person name="Cook D.R."/>
            <person name="May G.D."/>
            <person name="Xu X."/>
            <person name="Jackson S.A."/>
        </authorList>
    </citation>
    <scope>NUCLEOTIDE SEQUENCE [LARGE SCALE GENOMIC DNA]</scope>
</reference>
<sequence>MIENNTPRKDDNEGGPHHSVPTGQPSSSTTRISYRDLKCDLPSFDGTDVDDWIFRLEEYFDITGIPLEQRIKYASFHMVGPAYAWYKWIIRNNYTQDWLVFVDALYKHFGTDLYTNPQEALKELKQQGTVADYQNQFEALSTKVTGLSD</sequence>
<keyword evidence="4" id="KW-1185">Reference proteome</keyword>
<evidence type="ECO:0000313" key="4">
    <source>
        <dbReference type="Proteomes" id="UP000075243"/>
    </source>
</evidence>
<feature type="compositionally biased region" description="Polar residues" evidence="1">
    <location>
        <begin position="21"/>
        <end position="30"/>
    </location>
</feature>
<dbReference type="OMA" id="CEIPNDK"/>
<dbReference type="Gramene" id="C.cajan_32736.t">
    <property type="protein sequence ID" value="C.cajan_32736.t.cds1"/>
    <property type="gene ID" value="C.cajan_32736"/>
</dbReference>
<gene>
    <name evidence="3" type="ORF">KK1_036311</name>
</gene>